<dbReference type="PANTHER" id="PTHR42085:SF7">
    <property type="entry name" value="F-BOX DOMAIN-CONTAINING PROTEIN"/>
    <property type="match status" value="1"/>
</dbReference>
<gene>
    <name evidence="3" type="ORF">BU16DRAFT_540312</name>
</gene>
<dbReference type="Pfam" id="PF24864">
    <property type="entry name" value="DUF7730"/>
    <property type="match status" value="1"/>
</dbReference>
<evidence type="ECO:0000313" key="4">
    <source>
        <dbReference type="Proteomes" id="UP000799750"/>
    </source>
</evidence>
<evidence type="ECO:0000313" key="3">
    <source>
        <dbReference type="EMBL" id="KAF2493754.1"/>
    </source>
</evidence>
<evidence type="ECO:0000259" key="2">
    <source>
        <dbReference type="Pfam" id="PF24864"/>
    </source>
</evidence>
<dbReference type="InterPro" id="IPR056632">
    <property type="entry name" value="DUF7730"/>
</dbReference>
<feature type="compositionally biased region" description="Polar residues" evidence="1">
    <location>
        <begin position="9"/>
        <end position="21"/>
    </location>
</feature>
<keyword evidence="4" id="KW-1185">Reference proteome</keyword>
<feature type="region of interest" description="Disordered" evidence="1">
    <location>
        <begin position="1"/>
        <end position="21"/>
    </location>
</feature>
<reference evidence="3" key="1">
    <citation type="journal article" date="2020" name="Stud. Mycol.">
        <title>101 Dothideomycetes genomes: a test case for predicting lifestyles and emergence of pathogens.</title>
        <authorList>
            <person name="Haridas S."/>
            <person name="Albert R."/>
            <person name="Binder M."/>
            <person name="Bloem J."/>
            <person name="Labutti K."/>
            <person name="Salamov A."/>
            <person name="Andreopoulos B."/>
            <person name="Baker S."/>
            <person name="Barry K."/>
            <person name="Bills G."/>
            <person name="Bluhm B."/>
            <person name="Cannon C."/>
            <person name="Castanera R."/>
            <person name="Culley D."/>
            <person name="Daum C."/>
            <person name="Ezra D."/>
            <person name="Gonzalez J."/>
            <person name="Henrissat B."/>
            <person name="Kuo A."/>
            <person name="Liang C."/>
            <person name="Lipzen A."/>
            <person name="Lutzoni F."/>
            <person name="Magnuson J."/>
            <person name="Mondo S."/>
            <person name="Nolan M."/>
            <person name="Ohm R."/>
            <person name="Pangilinan J."/>
            <person name="Park H.-J."/>
            <person name="Ramirez L."/>
            <person name="Alfaro M."/>
            <person name="Sun H."/>
            <person name="Tritt A."/>
            <person name="Yoshinaga Y."/>
            <person name="Zwiers L.-H."/>
            <person name="Turgeon B."/>
            <person name="Goodwin S."/>
            <person name="Spatafora J."/>
            <person name="Crous P."/>
            <person name="Grigoriev I."/>
        </authorList>
    </citation>
    <scope>NUCLEOTIDE SEQUENCE</scope>
    <source>
        <strain evidence="3">CBS 269.34</strain>
    </source>
</reference>
<organism evidence="3 4">
    <name type="scientific">Lophium mytilinum</name>
    <dbReference type="NCBI Taxonomy" id="390894"/>
    <lineage>
        <taxon>Eukaryota</taxon>
        <taxon>Fungi</taxon>
        <taxon>Dikarya</taxon>
        <taxon>Ascomycota</taxon>
        <taxon>Pezizomycotina</taxon>
        <taxon>Dothideomycetes</taxon>
        <taxon>Pleosporomycetidae</taxon>
        <taxon>Mytilinidiales</taxon>
        <taxon>Mytilinidiaceae</taxon>
        <taxon>Lophium</taxon>
    </lineage>
</organism>
<sequence>MDLDVDKNAPQSVAKSSDDASPNPSLFMRLPLELRRKIYKELLKAGLYVVLSPMYNQNGWQTYQNSSFCKIRFEHARLRKPLFPAILCVNHQIHEEATDVLYRENFFMLHYDTGIKNGQPLRSKLPHYFDKIKNVWISVEDMEDLVAEDFPQSLQTMRVFSSMDSMHKRHLSYVLRLLPALVKAGLQMVQFDEQYKPLGDFKKLITLIMEKGEEETHRILKEQRMEKLGIFNRHMARTRLSK</sequence>
<dbReference type="OrthoDB" id="5272396at2759"/>
<evidence type="ECO:0000256" key="1">
    <source>
        <dbReference type="SAM" id="MobiDB-lite"/>
    </source>
</evidence>
<dbReference type="PANTHER" id="PTHR42085">
    <property type="entry name" value="F-BOX DOMAIN-CONTAINING PROTEIN"/>
    <property type="match status" value="1"/>
</dbReference>
<proteinExistence type="predicted"/>
<dbReference type="InterPro" id="IPR038883">
    <property type="entry name" value="AN11006-like"/>
</dbReference>
<accession>A0A6A6QNP6</accession>
<dbReference type="AlphaFoldDB" id="A0A6A6QNP6"/>
<dbReference type="EMBL" id="MU004191">
    <property type="protein sequence ID" value="KAF2493754.1"/>
    <property type="molecule type" value="Genomic_DNA"/>
</dbReference>
<protein>
    <recommendedName>
        <fullName evidence="2">DUF7730 domain-containing protein</fullName>
    </recommendedName>
</protein>
<dbReference type="Proteomes" id="UP000799750">
    <property type="component" value="Unassembled WGS sequence"/>
</dbReference>
<feature type="domain" description="DUF7730" evidence="2">
    <location>
        <begin position="23"/>
        <end position="138"/>
    </location>
</feature>
<name>A0A6A6QNP6_9PEZI</name>